<dbReference type="RefSeq" id="WP_072439035.1">
    <property type="nucleotide sequence ID" value="NZ_QJJY01000001.1"/>
</dbReference>
<dbReference type="Proteomes" id="UP000247755">
    <property type="component" value="Unassembled WGS sequence"/>
</dbReference>
<evidence type="ECO:0000313" key="4">
    <source>
        <dbReference type="Proteomes" id="UP000247755"/>
    </source>
</evidence>
<dbReference type="PROSITE" id="PS51502">
    <property type="entry name" value="S_R_A_B_BARREL"/>
    <property type="match status" value="1"/>
</dbReference>
<organism evidence="3 4">
    <name type="scientific">Burkholderia pyrrocinia</name>
    <name type="common">Pseudomonas pyrrocinia</name>
    <dbReference type="NCBI Taxonomy" id="60550"/>
    <lineage>
        <taxon>Bacteria</taxon>
        <taxon>Pseudomonadati</taxon>
        <taxon>Pseudomonadota</taxon>
        <taxon>Betaproteobacteria</taxon>
        <taxon>Burkholderiales</taxon>
        <taxon>Burkholderiaceae</taxon>
        <taxon>Burkholderia</taxon>
        <taxon>Burkholderia cepacia complex</taxon>
    </lineage>
</organism>
<proteinExistence type="predicted"/>
<dbReference type="SMART" id="SM00886">
    <property type="entry name" value="Dabb"/>
    <property type="match status" value="1"/>
</dbReference>
<evidence type="ECO:0000256" key="1">
    <source>
        <dbReference type="ARBA" id="ARBA00011738"/>
    </source>
</evidence>
<dbReference type="AlphaFoldDB" id="A0A318J259"/>
<protein>
    <submittedName>
        <fullName evidence="3">Stress responsive alpha/beta barrel protein</fullName>
    </submittedName>
</protein>
<feature type="domain" description="Stress-response A/B barrel" evidence="2">
    <location>
        <begin position="2"/>
        <end position="97"/>
    </location>
</feature>
<reference evidence="3 4" key="1">
    <citation type="submission" date="2018-05" db="EMBL/GenBank/DDBJ databases">
        <title>Comparative genomics of bacterial root endophytes of switchgrass collected from native prairies over two seasons.</title>
        <authorList>
            <person name="Tang Y."/>
        </authorList>
    </citation>
    <scope>NUCLEOTIDE SEQUENCE [LARGE SCALE GENOMIC DNA]</scope>
    <source>
        <strain evidence="3 4">NFIX32</strain>
    </source>
</reference>
<dbReference type="SUPFAM" id="SSF54909">
    <property type="entry name" value="Dimeric alpha+beta barrel"/>
    <property type="match status" value="1"/>
</dbReference>
<evidence type="ECO:0000259" key="2">
    <source>
        <dbReference type="PROSITE" id="PS51502"/>
    </source>
</evidence>
<gene>
    <name evidence="3" type="ORF">NA66_1001813</name>
</gene>
<accession>A0A318J259</accession>
<dbReference type="Pfam" id="PF07876">
    <property type="entry name" value="Dabb"/>
    <property type="match status" value="1"/>
</dbReference>
<name>A0A318J259_BURPY</name>
<evidence type="ECO:0000313" key="3">
    <source>
        <dbReference type="EMBL" id="PXX41203.1"/>
    </source>
</evidence>
<dbReference type="PANTHER" id="PTHR33178">
    <property type="match status" value="1"/>
</dbReference>
<dbReference type="InterPro" id="IPR013097">
    <property type="entry name" value="Dabb"/>
</dbReference>
<sequence>MYFHVILFAFAEGVSASQADDALRALGGLRTRIPTIRAYHFGRNDADNPHNGRFSHCFVMAFDSKADRYAYQNHPLHLAFIRTRLDPMLADSAVLDFTDMDDTK</sequence>
<dbReference type="InterPro" id="IPR044662">
    <property type="entry name" value="HS1/DABB1-like"/>
</dbReference>
<comment type="caution">
    <text evidence="3">The sequence shown here is derived from an EMBL/GenBank/DDBJ whole genome shotgun (WGS) entry which is preliminary data.</text>
</comment>
<dbReference type="Gene3D" id="3.30.70.100">
    <property type="match status" value="1"/>
</dbReference>
<comment type="subunit">
    <text evidence="1">Homodimer.</text>
</comment>
<dbReference type="InterPro" id="IPR011008">
    <property type="entry name" value="Dimeric_a/b-barrel"/>
</dbReference>
<dbReference type="PANTHER" id="PTHR33178:SF10">
    <property type="entry name" value="STRESS-RESPONSE A_B BARREL DOMAIN-CONTAINING PROTEIN"/>
    <property type="match status" value="1"/>
</dbReference>
<dbReference type="EMBL" id="QJJY01000001">
    <property type="protein sequence ID" value="PXX41203.1"/>
    <property type="molecule type" value="Genomic_DNA"/>
</dbReference>